<evidence type="ECO:0000256" key="6">
    <source>
        <dbReference type="RuleBase" id="RU003983"/>
    </source>
</evidence>
<keyword evidence="5 6" id="KW-0482">Metalloprotease</keyword>
<dbReference type="Proteomes" id="UP000093592">
    <property type="component" value="Unassembled WGS sequence"/>
</dbReference>
<evidence type="ECO:0000256" key="4">
    <source>
        <dbReference type="ARBA" id="ARBA00022833"/>
    </source>
</evidence>
<protein>
    <submittedName>
        <fullName evidence="9">Peptidase M48</fullName>
    </submittedName>
</protein>
<dbReference type="Pfam" id="PF01435">
    <property type="entry name" value="Peptidase_M48"/>
    <property type="match status" value="1"/>
</dbReference>
<keyword evidence="7" id="KW-0812">Transmembrane</keyword>
<feature type="transmembrane region" description="Helical" evidence="7">
    <location>
        <begin position="287"/>
        <end position="306"/>
    </location>
</feature>
<evidence type="ECO:0000313" key="9">
    <source>
        <dbReference type="EMBL" id="OBI49742.1"/>
    </source>
</evidence>
<evidence type="ECO:0000256" key="5">
    <source>
        <dbReference type="ARBA" id="ARBA00023049"/>
    </source>
</evidence>
<proteinExistence type="inferred from homology"/>
<comment type="cofactor">
    <cofactor evidence="6">
        <name>Zn(2+)</name>
        <dbReference type="ChEBI" id="CHEBI:29105"/>
    </cofactor>
    <text evidence="6">Binds 1 zinc ion per subunit.</text>
</comment>
<dbReference type="InterPro" id="IPR001915">
    <property type="entry name" value="Peptidase_M48"/>
</dbReference>
<gene>
    <name evidence="9" type="ORF">A5707_16100</name>
</gene>
<dbReference type="EMBL" id="LZKJ01000059">
    <property type="protein sequence ID" value="OBI49742.1"/>
    <property type="molecule type" value="Genomic_DNA"/>
</dbReference>
<keyword evidence="1 6" id="KW-0645">Protease</keyword>
<dbReference type="GO" id="GO:0006508">
    <property type="term" value="P:proteolysis"/>
    <property type="evidence" value="ECO:0007669"/>
    <property type="project" value="UniProtKB-KW"/>
</dbReference>
<dbReference type="PANTHER" id="PTHR34978">
    <property type="entry name" value="POSSIBLE SENSOR-TRANSDUCER PROTEIN BLAR"/>
    <property type="match status" value="1"/>
</dbReference>
<keyword evidence="2" id="KW-0479">Metal-binding</keyword>
<feature type="transmembrane region" description="Helical" evidence="7">
    <location>
        <begin position="70"/>
        <end position="86"/>
    </location>
</feature>
<dbReference type="GO" id="GO:0046872">
    <property type="term" value="F:metal ion binding"/>
    <property type="evidence" value="ECO:0007669"/>
    <property type="project" value="UniProtKB-KW"/>
</dbReference>
<dbReference type="GO" id="GO:0004222">
    <property type="term" value="F:metalloendopeptidase activity"/>
    <property type="evidence" value="ECO:0007669"/>
    <property type="project" value="InterPro"/>
</dbReference>
<keyword evidence="4 6" id="KW-0862">Zinc</keyword>
<feature type="domain" description="Peptidase M48" evidence="8">
    <location>
        <begin position="136"/>
        <end position="200"/>
    </location>
</feature>
<keyword evidence="7" id="KW-0472">Membrane</keyword>
<evidence type="ECO:0000259" key="8">
    <source>
        <dbReference type="Pfam" id="PF01435"/>
    </source>
</evidence>
<dbReference type="CDD" id="cd07326">
    <property type="entry name" value="M56_BlaR1_MecR1_like"/>
    <property type="match status" value="1"/>
</dbReference>
<name>A0A1A2ZJU0_9MYCO</name>
<reference evidence="10" key="1">
    <citation type="submission" date="2016-06" db="EMBL/GenBank/DDBJ databases">
        <authorList>
            <person name="Sutton G."/>
            <person name="Brinkac L."/>
            <person name="Sanka R."/>
            <person name="Adams M."/>
            <person name="Lau E."/>
            <person name="Sam S."/>
            <person name="Sreng N."/>
            <person name="Him V."/>
            <person name="Kerleguer A."/>
            <person name="Cheng S."/>
        </authorList>
    </citation>
    <scope>NUCLEOTIDE SEQUENCE [LARGE SCALE GENOMIC DNA]</scope>
    <source>
        <strain evidence="10">E861</strain>
    </source>
</reference>
<comment type="caution">
    <text evidence="9">The sequence shown here is derived from an EMBL/GenBank/DDBJ whole genome shotgun (WGS) entry which is preliminary data.</text>
</comment>
<dbReference type="InterPro" id="IPR052173">
    <property type="entry name" value="Beta-lactam_resp_regulator"/>
</dbReference>
<feature type="transmembrane region" description="Helical" evidence="7">
    <location>
        <begin position="37"/>
        <end position="58"/>
    </location>
</feature>
<dbReference type="OrthoDB" id="9785340at2"/>
<evidence type="ECO:0000256" key="1">
    <source>
        <dbReference type="ARBA" id="ARBA00022670"/>
    </source>
</evidence>
<keyword evidence="3 6" id="KW-0378">Hydrolase</keyword>
<evidence type="ECO:0000313" key="10">
    <source>
        <dbReference type="Proteomes" id="UP000093592"/>
    </source>
</evidence>
<organism evidence="9 10">
    <name type="scientific">Mycobacterium kyorinense</name>
    <dbReference type="NCBI Taxonomy" id="487514"/>
    <lineage>
        <taxon>Bacteria</taxon>
        <taxon>Bacillati</taxon>
        <taxon>Actinomycetota</taxon>
        <taxon>Actinomycetes</taxon>
        <taxon>Mycobacteriales</taxon>
        <taxon>Mycobacteriaceae</taxon>
        <taxon>Mycobacterium</taxon>
    </lineage>
</organism>
<dbReference type="RefSeq" id="WP_065013556.1">
    <property type="nucleotide sequence ID" value="NZ_LZKJ01000059.1"/>
</dbReference>
<dbReference type="PANTHER" id="PTHR34978:SF3">
    <property type="entry name" value="SLR0241 PROTEIN"/>
    <property type="match status" value="1"/>
</dbReference>
<accession>A0A1A2ZJU0</accession>
<dbReference type="Gene3D" id="3.30.2010.10">
    <property type="entry name" value="Metalloproteases ('zincins'), catalytic domain"/>
    <property type="match status" value="1"/>
</dbReference>
<keyword evidence="7" id="KW-1133">Transmembrane helix</keyword>
<feature type="transmembrane region" description="Helical" evidence="7">
    <location>
        <begin position="92"/>
        <end position="113"/>
    </location>
</feature>
<dbReference type="AlphaFoldDB" id="A0A1A2ZJU0"/>
<comment type="similarity">
    <text evidence="6">Belongs to the peptidase M48 family.</text>
</comment>
<evidence type="ECO:0000256" key="3">
    <source>
        <dbReference type="ARBA" id="ARBA00022801"/>
    </source>
</evidence>
<evidence type="ECO:0000256" key="7">
    <source>
        <dbReference type="SAM" id="Phobius"/>
    </source>
</evidence>
<evidence type="ECO:0000256" key="2">
    <source>
        <dbReference type="ARBA" id="ARBA00022723"/>
    </source>
</evidence>
<sequence length="309" mass="32027">MNAATVILLYAAALTWLAPPLLRRVTAGGIHPRLGVAAWLTAVGGAVAAWFAALAVLLVDAVASMWRNSALTLCLKVLGFAGHIGVPQPIGSALALGLLVTGLGVTPVVALNVTRRLRRMRSHSHRHALTARMIGHATDRPGVVVIPGEEAAAYCVTGRPPAVVVTTAARDRLDEPQLAAVLAHEAAHLSGRHHDVLMVLRALAAALPRLPLFPAAADGVAGLLEMCADDIAVRRHGTVPLLGGLLALVGQPPVASAALGAADSAVVARAERLALPAPGRIRWRDRLVLTSVIGLWAAAPMTVMLTCQL</sequence>